<accession>A0A1Y6D2S4</accession>
<comment type="similarity">
    <text evidence="3 11">Belongs to the peptidase M50B family.</text>
</comment>
<organism evidence="13 14">
    <name type="scientific">Methylomagnum ishizawai</name>
    <dbReference type="NCBI Taxonomy" id="1760988"/>
    <lineage>
        <taxon>Bacteria</taxon>
        <taxon>Pseudomonadati</taxon>
        <taxon>Pseudomonadota</taxon>
        <taxon>Gammaproteobacteria</taxon>
        <taxon>Methylococcales</taxon>
        <taxon>Methylococcaceae</taxon>
        <taxon>Methylomagnum</taxon>
    </lineage>
</organism>
<comment type="cofactor">
    <cofactor evidence="1 11">
        <name>Zn(2+)</name>
        <dbReference type="ChEBI" id="CHEBI:29105"/>
    </cofactor>
</comment>
<evidence type="ECO:0000256" key="8">
    <source>
        <dbReference type="ARBA" id="ARBA00022989"/>
    </source>
</evidence>
<dbReference type="SMART" id="SM00228">
    <property type="entry name" value="PDZ"/>
    <property type="match status" value="2"/>
</dbReference>
<name>A0A1Y6D2S4_9GAMM</name>
<dbReference type="NCBIfam" id="TIGR00054">
    <property type="entry name" value="RIP metalloprotease RseP"/>
    <property type="match status" value="1"/>
</dbReference>
<dbReference type="STRING" id="1760988.SAMN02949497_4310"/>
<sequence length="453" mass="49244">MFSLLHTLFFFVLALAVLIAFHEFGHFWAARRLGVKVTRFSLGFGKPLWAYQKSPDDTEFVVCALPLGGYVKMIDEREGAVAPEDLPFAFNRQALWKRVCVVAAGPVFNLLLAVLIYWAVFMLGETGLRPVLGPVAAETLAGQAGFREGDEIVAVKGDPTPTWNAALAAVVETAVEEEPIQVEVKGADGAARVLVLTIPQEVAQEPEQLYQKLGFRPYEPALPPVIDRVEPGSAAAAAQLKPGDLIVSADGTAIKTWKEWVEFVRTHPDVAIRTVVEREGARRDLDIKPKGVDSAEGRVGRIGAAVRMPEDMEQSMRAEYRLGLFPALGAAIDKTYGYAALTLKMIGRMVIGKAKVDNLSGPISIAQYAGQSASVGFGQFLKFLAIVSISLGVLNLLPIPVLDGGHLLFYLIEGVKGSPVSDRTLAYCQQVGMFILLCLMVLAFFLDIERLFN</sequence>
<proteinExistence type="inferred from homology"/>
<evidence type="ECO:0000313" key="14">
    <source>
        <dbReference type="Proteomes" id="UP000192923"/>
    </source>
</evidence>
<dbReference type="InterPro" id="IPR004387">
    <property type="entry name" value="Pept_M50_Zn"/>
</dbReference>
<evidence type="ECO:0000313" key="13">
    <source>
        <dbReference type="EMBL" id="SMF96896.1"/>
    </source>
</evidence>
<evidence type="ECO:0000256" key="6">
    <source>
        <dbReference type="ARBA" id="ARBA00022801"/>
    </source>
</evidence>
<keyword evidence="9 11" id="KW-0482">Metalloprotease</keyword>
<dbReference type="AlphaFoldDB" id="A0A1Y6D2S4"/>
<keyword evidence="5 11" id="KW-0812">Transmembrane</keyword>
<feature type="transmembrane region" description="Helical" evidence="11">
    <location>
        <begin position="95"/>
        <end position="120"/>
    </location>
</feature>
<evidence type="ECO:0000256" key="11">
    <source>
        <dbReference type="RuleBase" id="RU362031"/>
    </source>
</evidence>
<feature type="transmembrane region" description="Helical" evidence="11">
    <location>
        <begin position="383"/>
        <end position="412"/>
    </location>
</feature>
<keyword evidence="8 11" id="KW-1133">Transmembrane helix</keyword>
<feature type="transmembrane region" description="Helical" evidence="11">
    <location>
        <begin position="424"/>
        <end position="446"/>
    </location>
</feature>
<evidence type="ECO:0000256" key="9">
    <source>
        <dbReference type="ARBA" id="ARBA00023049"/>
    </source>
</evidence>
<evidence type="ECO:0000256" key="7">
    <source>
        <dbReference type="ARBA" id="ARBA00022833"/>
    </source>
</evidence>
<dbReference type="CDD" id="cd23081">
    <property type="entry name" value="cpPDZ_EcRseP-like"/>
    <property type="match status" value="1"/>
</dbReference>
<dbReference type="Pfam" id="PF17820">
    <property type="entry name" value="PDZ_6"/>
    <property type="match status" value="1"/>
</dbReference>
<evidence type="ECO:0000256" key="10">
    <source>
        <dbReference type="ARBA" id="ARBA00023136"/>
    </source>
</evidence>
<dbReference type="InterPro" id="IPR041489">
    <property type="entry name" value="PDZ_6"/>
</dbReference>
<keyword evidence="7 11" id="KW-0862">Zinc</keyword>
<evidence type="ECO:0000256" key="2">
    <source>
        <dbReference type="ARBA" id="ARBA00004141"/>
    </source>
</evidence>
<keyword evidence="6 11" id="KW-0378">Hydrolase</keyword>
<dbReference type="CDD" id="cd06163">
    <property type="entry name" value="S2P-M50_PDZ_RseP-like"/>
    <property type="match status" value="2"/>
</dbReference>
<feature type="domain" description="PDZ" evidence="12">
    <location>
        <begin position="195"/>
        <end position="255"/>
    </location>
</feature>
<dbReference type="EC" id="3.4.24.-" evidence="11"/>
<dbReference type="RefSeq" id="WP_085215743.1">
    <property type="nucleotide sequence ID" value="NZ_FXAM01000001.1"/>
</dbReference>
<dbReference type="PANTHER" id="PTHR42837:SF2">
    <property type="entry name" value="MEMBRANE METALLOPROTEASE ARASP2, CHLOROPLASTIC-RELATED"/>
    <property type="match status" value="1"/>
</dbReference>
<keyword evidence="10 11" id="KW-0472">Membrane</keyword>
<dbReference type="Gene3D" id="2.30.42.10">
    <property type="match status" value="2"/>
</dbReference>
<dbReference type="PANTHER" id="PTHR42837">
    <property type="entry name" value="REGULATOR OF SIGMA-E PROTEASE RSEP"/>
    <property type="match status" value="1"/>
</dbReference>
<evidence type="ECO:0000256" key="3">
    <source>
        <dbReference type="ARBA" id="ARBA00007931"/>
    </source>
</evidence>
<dbReference type="EMBL" id="FXAM01000001">
    <property type="protein sequence ID" value="SMF96896.1"/>
    <property type="molecule type" value="Genomic_DNA"/>
</dbReference>
<gene>
    <name evidence="13" type="ORF">SAMN02949497_4310</name>
</gene>
<protein>
    <recommendedName>
        <fullName evidence="11">Zinc metalloprotease</fullName>
        <ecNumber evidence="11">3.4.24.-</ecNumber>
    </recommendedName>
</protein>
<dbReference type="InterPro" id="IPR036034">
    <property type="entry name" value="PDZ_sf"/>
</dbReference>
<evidence type="ECO:0000256" key="1">
    <source>
        <dbReference type="ARBA" id="ARBA00001947"/>
    </source>
</evidence>
<dbReference type="InterPro" id="IPR001478">
    <property type="entry name" value="PDZ"/>
</dbReference>
<dbReference type="OrthoDB" id="9782003at2"/>
<dbReference type="InterPro" id="IPR008915">
    <property type="entry name" value="Peptidase_M50"/>
</dbReference>
<keyword evidence="11" id="KW-0479">Metal-binding</keyword>
<reference evidence="13 14" key="1">
    <citation type="submission" date="2016-12" db="EMBL/GenBank/DDBJ databases">
        <authorList>
            <person name="Song W.-J."/>
            <person name="Kurnit D.M."/>
        </authorList>
    </citation>
    <scope>NUCLEOTIDE SEQUENCE [LARGE SCALE GENOMIC DNA]</scope>
    <source>
        <strain evidence="13 14">175</strain>
    </source>
</reference>
<dbReference type="GO" id="GO:0046872">
    <property type="term" value="F:metal ion binding"/>
    <property type="evidence" value="ECO:0007669"/>
    <property type="project" value="UniProtKB-KW"/>
</dbReference>
<keyword evidence="4 13" id="KW-0645">Protease</keyword>
<dbReference type="PROSITE" id="PS50106">
    <property type="entry name" value="PDZ"/>
    <property type="match status" value="1"/>
</dbReference>
<dbReference type="Pfam" id="PF02163">
    <property type="entry name" value="Peptidase_M50"/>
    <property type="match status" value="1"/>
</dbReference>
<dbReference type="GO" id="GO:0004222">
    <property type="term" value="F:metalloendopeptidase activity"/>
    <property type="evidence" value="ECO:0007669"/>
    <property type="project" value="InterPro"/>
</dbReference>
<evidence type="ECO:0000256" key="5">
    <source>
        <dbReference type="ARBA" id="ARBA00022692"/>
    </source>
</evidence>
<keyword evidence="14" id="KW-1185">Reference proteome</keyword>
<comment type="subcellular location">
    <subcellularLocation>
        <location evidence="2">Membrane</location>
        <topology evidence="2">Multi-pass membrane protein</topology>
    </subcellularLocation>
</comment>
<dbReference type="Proteomes" id="UP000192923">
    <property type="component" value="Unassembled WGS sequence"/>
</dbReference>
<evidence type="ECO:0000256" key="4">
    <source>
        <dbReference type="ARBA" id="ARBA00022670"/>
    </source>
</evidence>
<dbReference type="SUPFAM" id="SSF50156">
    <property type="entry name" value="PDZ domain-like"/>
    <property type="match status" value="2"/>
</dbReference>
<dbReference type="GO" id="GO:0016020">
    <property type="term" value="C:membrane"/>
    <property type="evidence" value="ECO:0007669"/>
    <property type="project" value="UniProtKB-SubCell"/>
</dbReference>
<dbReference type="GO" id="GO:0006508">
    <property type="term" value="P:proteolysis"/>
    <property type="evidence" value="ECO:0007669"/>
    <property type="project" value="UniProtKB-KW"/>
</dbReference>
<evidence type="ECO:0000259" key="12">
    <source>
        <dbReference type="PROSITE" id="PS50106"/>
    </source>
</evidence>